<comment type="caution">
    <text evidence="3">The sequence shown here is derived from an EMBL/GenBank/DDBJ whole genome shotgun (WGS) entry which is preliminary data.</text>
</comment>
<dbReference type="Pfam" id="PF05443">
    <property type="entry name" value="ROS_MUCR"/>
    <property type="match status" value="1"/>
</dbReference>
<dbReference type="EMBL" id="JABEQJ010000033">
    <property type="protein sequence ID" value="MBB2162192.1"/>
    <property type="molecule type" value="Genomic_DNA"/>
</dbReference>
<gene>
    <name evidence="3" type="ORF">HLH48_18860</name>
</gene>
<dbReference type="GO" id="GO:0008270">
    <property type="term" value="F:zinc ion binding"/>
    <property type="evidence" value="ECO:0007669"/>
    <property type="project" value="InterPro"/>
</dbReference>
<proteinExistence type="inferred from homology"/>
<organism evidence="3 4">
    <name type="scientific">Gluconacetobacter sacchari</name>
    <dbReference type="NCBI Taxonomy" id="92759"/>
    <lineage>
        <taxon>Bacteria</taxon>
        <taxon>Pseudomonadati</taxon>
        <taxon>Pseudomonadota</taxon>
        <taxon>Alphaproteobacteria</taxon>
        <taxon>Acetobacterales</taxon>
        <taxon>Acetobacteraceae</taxon>
        <taxon>Gluconacetobacter</taxon>
    </lineage>
</organism>
<dbReference type="GO" id="GO:0003677">
    <property type="term" value="F:DNA binding"/>
    <property type="evidence" value="ECO:0007669"/>
    <property type="project" value="InterPro"/>
</dbReference>
<reference evidence="3 4" key="1">
    <citation type="submission" date="2020-04" db="EMBL/GenBank/DDBJ databases">
        <title>Description of novel Gluconacetobacter.</title>
        <authorList>
            <person name="Sombolestani A."/>
        </authorList>
    </citation>
    <scope>NUCLEOTIDE SEQUENCE [LARGE SCALE GENOMIC DNA]</scope>
    <source>
        <strain evidence="3 4">LMG 19747</strain>
    </source>
</reference>
<dbReference type="AlphaFoldDB" id="A0A7W4NQ91"/>
<evidence type="ECO:0000256" key="2">
    <source>
        <dbReference type="SAM" id="MobiDB-lite"/>
    </source>
</evidence>
<evidence type="ECO:0000256" key="1">
    <source>
        <dbReference type="ARBA" id="ARBA00007031"/>
    </source>
</evidence>
<name>A0A7W4NQ91_9PROT</name>
<feature type="region of interest" description="Disordered" evidence="2">
    <location>
        <begin position="66"/>
        <end position="87"/>
    </location>
</feature>
<dbReference type="Proteomes" id="UP000589085">
    <property type="component" value="Unassembled WGS sequence"/>
</dbReference>
<evidence type="ECO:0000313" key="4">
    <source>
        <dbReference type="Proteomes" id="UP000589085"/>
    </source>
</evidence>
<dbReference type="InterPro" id="IPR008807">
    <property type="entry name" value="ROS_MUCR"/>
</dbReference>
<feature type="region of interest" description="Disordered" evidence="2">
    <location>
        <begin position="181"/>
        <end position="232"/>
    </location>
</feature>
<dbReference type="Gene3D" id="1.10.10.1550">
    <property type="entry name" value="ROS/MUCR transcriptional regulator protein"/>
    <property type="match status" value="1"/>
</dbReference>
<feature type="compositionally biased region" description="Polar residues" evidence="2">
    <location>
        <begin position="194"/>
        <end position="204"/>
    </location>
</feature>
<accession>A0A7W4NQ91</accession>
<dbReference type="GO" id="GO:0006355">
    <property type="term" value="P:regulation of DNA-templated transcription"/>
    <property type="evidence" value="ECO:0007669"/>
    <property type="project" value="InterPro"/>
</dbReference>
<dbReference type="InterPro" id="IPR041920">
    <property type="entry name" value="ROS/MUCR_sf"/>
</dbReference>
<protein>
    <submittedName>
        <fullName evidence="3">MucR family transcriptional regulator</fullName>
    </submittedName>
</protein>
<sequence length="232" mass="25246">MIGDILSREPDERAIVDDINHKNPDLLAAMTQIVAAHLANSNTSLPTENVPAFIREVYTTIRNVNTTGQSATDPVPPETPTAPTPAVPIGQSIFPDYIICLEDGKKLKMLKRHLMSRYQITPAQYRERWNLPKDYPMVAPAYAQRRAAVARAIGLGRRAEVAATHVVRDGAAGETMPQASLAVEPDPMPPAKGQTKSISNQVSKSAPARRPSKRKGRTDSAPQNRRGKSGTP</sequence>
<feature type="compositionally biased region" description="Pro residues" evidence="2">
    <location>
        <begin position="74"/>
        <end position="86"/>
    </location>
</feature>
<evidence type="ECO:0000313" key="3">
    <source>
        <dbReference type="EMBL" id="MBB2162192.1"/>
    </source>
</evidence>
<comment type="similarity">
    <text evidence="1">Belongs to the ros/MucR family.</text>
</comment>
<dbReference type="RefSeq" id="WP_182999019.1">
    <property type="nucleotide sequence ID" value="NZ_JABEQJ010000033.1"/>
</dbReference>